<dbReference type="AlphaFoldDB" id="A6LM08"/>
<dbReference type="KEGG" id="tme:Tmel_1100"/>
<accession>A6LM08</accession>
<dbReference type="STRING" id="391009.Tmel_1100"/>
<name>A6LM08_THEM4</name>
<evidence type="ECO:0000313" key="2">
    <source>
        <dbReference type="Proteomes" id="UP000001110"/>
    </source>
</evidence>
<proteinExistence type="predicted"/>
<protein>
    <submittedName>
        <fullName evidence="1">Uncharacterized protein</fullName>
    </submittedName>
</protein>
<organism evidence="1 2">
    <name type="scientific">Thermosipho melanesiensis (strain DSM 12029 / CIP 104789 / BI429)</name>
    <dbReference type="NCBI Taxonomy" id="391009"/>
    <lineage>
        <taxon>Bacteria</taxon>
        <taxon>Thermotogati</taxon>
        <taxon>Thermotogota</taxon>
        <taxon>Thermotogae</taxon>
        <taxon>Thermotogales</taxon>
        <taxon>Fervidobacteriaceae</taxon>
        <taxon>Thermosipho</taxon>
    </lineage>
</organism>
<reference evidence="1 2" key="1">
    <citation type="submission" date="2007-05" db="EMBL/GenBank/DDBJ databases">
        <title>Complete sequence of Thermosipho melanesiensis BI429.</title>
        <authorList>
            <consortium name="US DOE Joint Genome Institute"/>
            <person name="Copeland A."/>
            <person name="Lucas S."/>
            <person name="Lapidus A."/>
            <person name="Barry K."/>
            <person name="Glavina del Rio T."/>
            <person name="Dalin E."/>
            <person name="Tice H."/>
            <person name="Pitluck S."/>
            <person name="Chertkov O."/>
            <person name="Brettin T."/>
            <person name="Bruce D."/>
            <person name="Detter J.C."/>
            <person name="Han C."/>
            <person name="Schmutz J."/>
            <person name="Larimer F."/>
            <person name="Land M."/>
            <person name="Hauser L."/>
            <person name="Kyrpides N."/>
            <person name="Mikhailova N."/>
            <person name="Nelson K."/>
            <person name="Gogarten J.P."/>
            <person name="Noll K."/>
            <person name="Richardson P."/>
        </authorList>
    </citation>
    <scope>NUCLEOTIDE SEQUENCE [LARGE SCALE GENOMIC DNA]</scope>
    <source>
        <strain evidence="2">DSM 12029 / CIP 104789 / BI429</strain>
    </source>
</reference>
<dbReference type="HOGENOM" id="CLU_2756509_0_0_0"/>
<evidence type="ECO:0000313" key="1">
    <source>
        <dbReference type="EMBL" id="ABR30959.1"/>
    </source>
</evidence>
<dbReference type="Proteomes" id="UP000001110">
    <property type="component" value="Chromosome"/>
</dbReference>
<reference evidence="1 2" key="2">
    <citation type="journal article" date="2009" name="Proc. Natl. Acad. Sci. U.S.A.">
        <title>On the chimeric nature, thermophilic origin, and phylogenetic placement of the Thermotogales.</title>
        <authorList>
            <person name="Zhaxybayeva O."/>
            <person name="Swithers K.S."/>
            <person name="Lapierre P."/>
            <person name="Fournier G.P."/>
            <person name="Bickhart D.M."/>
            <person name="DeBoy R.T."/>
            <person name="Nelson K.E."/>
            <person name="Nesbo C.L."/>
            <person name="Doolittle W.F."/>
            <person name="Gogarten J.P."/>
            <person name="Noll K.M."/>
        </authorList>
    </citation>
    <scope>NUCLEOTIDE SEQUENCE [LARGE SCALE GENOMIC DNA]</scope>
    <source>
        <strain evidence="2">DSM 12029 / CIP 104789 / BI429</strain>
    </source>
</reference>
<gene>
    <name evidence="1" type="ordered locus">Tmel_1100</name>
</gene>
<sequence>MKEGGLRKGVKKLKIKLLNTGPKSEEQIEACLTPGDGDGLCGGEDTVICEMIPEPCSTDFCGYGNPPIIY</sequence>
<dbReference type="EMBL" id="CP000716">
    <property type="protein sequence ID" value="ABR30959.1"/>
    <property type="molecule type" value="Genomic_DNA"/>
</dbReference>